<dbReference type="NCBIfam" id="TIGR03118">
    <property type="entry name" value="PEPCTERM_chp_1"/>
    <property type="match status" value="1"/>
</dbReference>
<dbReference type="SUPFAM" id="SSF63829">
    <property type="entry name" value="Calcium-dependent phosphotriesterase"/>
    <property type="match status" value="1"/>
</dbReference>
<organism evidence="1 2">
    <name type="scientific">Flavisolibacter ginsenosidimutans</name>
    <dbReference type="NCBI Taxonomy" id="661481"/>
    <lineage>
        <taxon>Bacteria</taxon>
        <taxon>Pseudomonadati</taxon>
        <taxon>Bacteroidota</taxon>
        <taxon>Chitinophagia</taxon>
        <taxon>Chitinophagales</taxon>
        <taxon>Chitinophagaceae</taxon>
        <taxon>Flavisolibacter</taxon>
    </lineage>
</organism>
<proteinExistence type="predicted"/>
<dbReference type="RefSeq" id="WP_146787037.1">
    <property type="nucleotide sequence ID" value="NZ_BAABIO010000001.1"/>
</dbReference>
<reference evidence="1 2" key="1">
    <citation type="journal article" date="2015" name="Int. J. Syst. Evol. Microbiol.">
        <title>Flavisolibacter ginsenosidimutans sp. nov., with ginsenoside-converting activity isolated from soil used for cultivating ginseng.</title>
        <authorList>
            <person name="Zhao Y."/>
            <person name="Liu Q."/>
            <person name="Kang M.S."/>
            <person name="Jin F."/>
            <person name="Yu H."/>
            <person name="Im W.T."/>
        </authorList>
    </citation>
    <scope>NUCLEOTIDE SEQUENCE [LARGE SCALE GENOMIC DNA]</scope>
    <source>
        <strain evidence="1 2">Gsoil 636</strain>
    </source>
</reference>
<dbReference type="Proteomes" id="UP000321204">
    <property type="component" value="Chromosome"/>
</dbReference>
<sequence length="397" mass="41486">MNKTNTANFLRAGRLALALTALFVAGCQKSIDKPASTNPLQADEAKAAKDNNGGKKIGHFTQVNLVANNSEYGAAFIDPTLMNAWGIAFAPNGTAWVNSQEGHVSEVYTSEGAPTALGRVNIPLPAATTGGNPTGIVFNGSNTAFIIPGSSAARFIFVGVDGVLSAWNGAQGTTARRIAAVPQSAFTGLTTGAAGTDTFLYAANFAARKINVWNKSFAPVVMPFSDPGIPAGYAPFNIQNIDGLLYVTYAKVAANGESQAGMGLGYVDVYNTAGVLVKRFASGGTLNAPWGLAKVPASFFGNDEADDDDSGPMILVGNFGDGRINAYTTSGKFKGQLRGSHGHDMIQIEGLWAITLPPATSTIDQRRLYFAAGPDDETHGLFGYIIARMDDGDLNDD</sequence>
<name>A0A5B8UJS1_9BACT</name>
<dbReference type="AlphaFoldDB" id="A0A5B8UJS1"/>
<evidence type="ECO:0000313" key="1">
    <source>
        <dbReference type="EMBL" id="QEC56399.1"/>
    </source>
</evidence>
<dbReference type="InterPro" id="IPR017549">
    <property type="entry name" value="APMV_L690"/>
</dbReference>
<accession>A0A5B8UJS1</accession>
<dbReference type="OrthoDB" id="581621at2"/>
<dbReference type="EMBL" id="CP042433">
    <property type="protein sequence ID" value="QEC56399.1"/>
    <property type="molecule type" value="Genomic_DNA"/>
</dbReference>
<keyword evidence="2" id="KW-1185">Reference proteome</keyword>
<gene>
    <name evidence="1" type="ORF">FSB75_11020</name>
</gene>
<dbReference type="PROSITE" id="PS51257">
    <property type="entry name" value="PROKAR_LIPOPROTEIN"/>
    <property type="match status" value="1"/>
</dbReference>
<dbReference type="KEGG" id="fgg:FSB75_11020"/>
<protein>
    <submittedName>
        <fullName evidence="1">TIGR03118 family protein</fullName>
    </submittedName>
</protein>
<evidence type="ECO:0000313" key="2">
    <source>
        <dbReference type="Proteomes" id="UP000321204"/>
    </source>
</evidence>